<keyword evidence="3" id="KW-1185">Reference proteome</keyword>
<accession>A0ABM7L5B9</accession>
<evidence type="ECO:0000313" key="3">
    <source>
        <dbReference type="Proteomes" id="UP001064896"/>
    </source>
</evidence>
<gene>
    <name evidence="2" type="ORF">PSm6_11720</name>
</gene>
<feature type="transmembrane region" description="Helical" evidence="1">
    <location>
        <begin position="6"/>
        <end position="22"/>
    </location>
</feature>
<sequence>MIDLLFWPLLVTLLFAPPWLLWQRAERLGWLSRYALALLPVGVTWLGWQWGIWAFEHFDCQGNTKGLHDCLSNGQDMTAWVGRALFLSVPMMFIGLSLSGWFLIDTLVRHLGHLGHLGHLANRE</sequence>
<keyword evidence="1" id="KW-0812">Transmembrane</keyword>
<proteinExistence type="predicted"/>
<organism evidence="2 3">
    <name type="scientific">Pseudomonas solani</name>
    <dbReference type="NCBI Taxonomy" id="2731552"/>
    <lineage>
        <taxon>Bacteria</taxon>
        <taxon>Pseudomonadati</taxon>
        <taxon>Pseudomonadota</taxon>
        <taxon>Gammaproteobacteria</taxon>
        <taxon>Pseudomonadales</taxon>
        <taxon>Pseudomonadaceae</taxon>
        <taxon>Pseudomonas</taxon>
    </lineage>
</organism>
<keyword evidence="1" id="KW-1133">Transmembrane helix</keyword>
<name>A0ABM7L5B9_9PSED</name>
<dbReference type="Proteomes" id="UP001064896">
    <property type="component" value="Chromosome"/>
</dbReference>
<protein>
    <submittedName>
        <fullName evidence="2">Uncharacterized protein</fullName>
    </submittedName>
</protein>
<evidence type="ECO:0000313" key="2">
    <source>
        <dbReference type="EMBL" id="BCD84765.1"/>
    </source>
</evidence>
<dbReference type="EMBL" id="AP023081">
    <property type="protein sequence ID" value="BCD84765.1"/>
    <property type="molecule type" value="Genomic_DNA"/>
</dbReference>
<dbReference type="RefSeq" id="WP_265169735.1">
    <property type="nucleotide sequence ID" value="NZ_AP023081.1"/>
</dbReference>
<feature type="transmembrane region" description="Helical" evidence="1">
    <location>
        <begin position="34"/>
        <end position="55"/>
    </location>
</feature>
<reference evidence="2" key="1">
    <citation type="submission" date="2020-05" db="EMBL/GenBank/DDBJ databases">
        <title>Complete genome sequence of Pseudomonas sp. Sm006.</title>
        <authorList>
            <person name="Takeuchi K."/>
            <person name="Someya N."/>
        </authorList>
    </citation>
    <scope>NUCLEOTIDE SEQUENCE</scope>
    <source>
        <strain evidence="2">Sm006</strain>
    </source>
</reference>
<evidence type="ECO:0000256" key="1">
    <source>
        <dbReference type="SAM" id="Phobius"/>
    </source>
</evidence>
<keyword evidence="1" id="KW-0472">Membrane</keyword>
<feature type="transmembrane region" description="Helical" evidence="1">
    <location>
        <begin position="84"/>
        <end position="104"/>
    </location>
</feature>